<feature type="region of interest" description="Disordered" evidence="4">
    <location>
        <begin position="203"/>
        <end position="244"/>
    </location>
</feature>
<dbReference type="SMART" id="SM00064">
    <property type="entry name" value="FYVE"/>
    <property type="match status" value="1"/>
</dbReference>
<feature type="compositionally biased region" description="Acidic residues" evidence="4">
    <location>
        <begin position="396"/>
        <end position="418"/>
    </location>
</feature>
<dbReference type="Gene3D" id="3.30.40.10">
    <property type="entry name" value="Zinc/RING finger domain, C3HC4 (zinc finger)"/>
    <property type="match status" value="1"/>
</dbReference>
<feature type="region of interest" description="Disordered" evidence="4">
    <location>
        <begin position="269"/>
        <end position="350"/>
    </location>
</feature>
<dbReference type="AlphaFoldDB" id="A0A238FHF8"/>
<dbReference type="InterPro" id="IPR011011">
    <property type="entry name" value="Znf_FYVE_PHD"/>
</dbReference>
<keyword evidence="2" id="KW-0863">Zinc-finger</keyword>
<dbReference type="Proteomes" id="UP000198372">
    <property type="component" value="Unassembled WGS sequence"/>
</dbReference>
<dbReference type="InterPro" id="IPR013083">
    <property type="entry name" value="Znf_RING/FYVE/PHD"/>
</dbReference>
<reference evidence="7" key="1">
    <citation type="submission" date="2016-09" db="EMBL/GenBank/DDBJ databases">
        <authorList>
            <person name="Jeantristanb JTB J.-T."/>
            <person name="Ricardo R."/>
        </authorList>
    </citation>
    <scope>NUCLEOTIDE SEQUENCE [LARGE SCALE GENOMIC DNA]</scope>
</reference>
<keyword evidence="3" id="KW-0862">Zinc</keyword>
<dbReference type="PANTHER" id="PTHR39490">
    <property type="entry name" value="ARRESTIN DOMAIN-CONTAINING PROTEIN D"/>
    <property type="match status" value="1"/>
</dbReference>
<dbReference type="PANTHER" id="PTHR39490:SF8">
    <property type="entry name" value="ZINC FINGER FYVE DOMAIN-CONTAINING PROTEIN 21"/>
    <property type="match status" value="1"/>
</dbReference>
<name>A0A238FHF8_9BASI</name>
<gene>
    <name evidence="6" type="ORF">BQ2448_3149</name>
</gene>
<proteinExistence type="predicted"/>
<sequence>MSTTAYTQRNQRSTLHTTTPKVDTSCQLYFAPRNTRCQPLYRPAALRRNGSLTPVSAMPVSPPVSPHALAAELSQASIKAISPQSWLGVLPWATDVNQFKSGDSSVAAGVALPRSAWRPDEEALICAASDCSLRFDLINRRHHCRKCGEVFCSSHSSRMVSLWPPSMSPGEHDVSTPPTPRATPKSTPRSSYVDLSSLAYAPSSSSSSKPPNFSNSSAFSVATSSEGSNSSSTPTSSPPNGRPFLGKPMSCRVCDSCYFNAPASAPQALLIPPPTSSNRSFMGSPKGPLSQSPPNSSNVPEWAQLTSTTRSSKSRSRSRHNSSPGASRSRRGSVSGSASSTPPSFVSTPPTSYDSFSVLGSNPGSHNKSRGVSPAASLRGTALLIHHPFPAITSATEDDDGDITDEELIEEEEEEEDDAHVPKAGMLVASETSFGPRGFDSLWSTF</sequence>
<evidence type="ECO:0000256" key="3">
    <source>
        <dbReference type="ARBA" id="ARBA00022833"/>
    </source>
</evidence>
<dbReference type="SUPFAM" id="SSF57903">
    <property type="entry name" value="FYVE/PHD zinc finger"/>
    <property type="match status" value="1"/>
</dbReference>
<evidence type="ECO:0000259" key="5">
    <source>
        <dbReference type="SMART" id="SM00064"/>
    </source>
</evidence>
<dbReference type="STRING" id="269621.A0A238FHF8"/>
<keyword evidence="7" id="KW-1185">Reference proteome</keyword>
<feature type="compositionally biased region" description="Low complexity" evidence="4">
    <location>
        <begin position="321"/>
        <end position="350"/>
    </location>
</feature>
<evidence type="ECO:0000256" key="2">
    <source>
        <dbReference type="ARBA" id="ARBA00022771"/>
    </source>
</evidence>
<accession>A0A238FHF8</accession>
<evidence type="ECO:0000313" key="6">
    <source>
        <dbReference type="EMBL" id="SCV71561.1"/>
    </source>
</evidence>
<dbReference type="InterPro" id="IPR000306">
    <property type="entry name" value="Znf_FYVE"/>
</dbReference>
<protein>
    <submittedName>
        <fullName evidence="6">BQ2448_3149 protein</fullName>
    </submittedName>
</protein>
<dbReference type="InterPro" id="IPR052113">
    <property type="entry name" value="FYVE-type_Zinc_Finger"/>
</dbReference>
<dbReference type="GO" id="GO:0008270">
    <property type="term" value="F:zinc ion binding"/>
    <property type="evidence" value="ECO:0007669"/>
    <property type="project" value="UniProtKB-KW"/>
</dbReference>
<dbReference type="Pfam" id="PF01363">
    <property type="entry name" value="FYVE"/>
    <property type="match status" value="1"/>
</dbReference>
<organism evidence="6 7">
    <name type="scientific">Microbotryum intermedium</name>
    <dbReference type="NCBI Taxonomy" id="269621"/>
    <lineage>
        <taxon>Eukaryota</taxon>
        <taxon>Fungi</taxon>
        <taxon>Dikarya</taxon>
        <taxon>Basidiomycota</taxon>
        <taxon>Pucciniomycotina</taxon>
        <taxon>Microbotryomycetes</taxon>
        <taxon>Microbotryales</taxon>
        <taxon>Microbotryaceae</taxon>
        <taxon>Microbotryum</taxon>
    </lineage>
</organism>
<dbReference type="OrthoDB" id="660555at2759"/>
<feature type="domain" description="FYVE zinc finger" evidence="5">
    <location>
        <begin position="112"/>
        <end position="263"/>
    </location>
</feature>
<feature type="compositionally biased region" description="Polar residues" evidence="4">
    <location>
        <begin position="289"/>
        <end position="299"/>
    </location>
</feature>
<keyword evidence="1" id="KW-0479">Metal-binding</keyword>
<feature type="region of interest" description="Disordered" evidence="4">
    <location>
        <begin position="163"/>
        <end position="191"/>
    </location>
</feature>
<evidence type="ECO:0000313" key="7">
    <source>
        <dbReference type="Proteomes" id="UP000198372"/>
    </source>
</evidence>
<evidence type="ECO:0000256" key="4">
    <source>
        <dbReference type="SAM" id="MobiDB-lite"/>
    </source>
</evidence>
<evidence type="ECO:0000256" key="1">
    <source>
        <dbReference type="ARBA" id="ARBA00022723"/>
    </source>
</evidence>
<dbReference type="EMBL" id="FMSP01000007">
    <property type="protein sequence ID" value="SCV71561.1"/>
    <property type="molecule type" value="Genomic_DNA"/>
</dbReference>
<feature type="compositionally biased region" description="Low complexity" evidence="4">
    <location>
        <begin position="203"/>
        <end position="235"/>
    </location>
</feature>
<feature type="region of interest" description="Disordered" evidence="4">
    <location>
        <begin position="390"/>
        <end position="422"/>
    </location>
</feature>